<sequence length="132" mass="13855">MSKPTGSAPRLPGGQALEPSLFGDEPEVQGPQRAGKSTVVALALGIVSVLLILILPLYGLIIALIALYLGIRAVRRKVRGTLVTAAVAVSVFGLVGNGLMTTAEWNATKSCKSIPTSDTTPYQNCIKQNLRL</sequence>
<dbReference type="RefSeq" id="WP_212528844.1">
    <property type="nucleotide sequence ID" value="NZ_JAGSOG010000055.1"/>
</dbReference>
<accession>A0A941ENI2</accession>
<proteinExistence type="predicted"/>
<protein>
    <recommendedName>
        <fullName evidence="4">DUF4190 domain-containing protein</fullName>
    </recommendedName>
</protein>
<dbReference type="AlphaFoldDB" id="A0A941ENI2"/>
<feature type="transmembrane region" description="Helical" evidence="1">
    <location>
        <begin position="39"/>
        <end position="69"/>
    </location>
</feature>
<comment type="caution">
    <text evidence="2">The sequence shown here is derived from an EMBL/GenBank/DDBJ whole genome shotgun (WGS) entry which is preliminary data.</text>
</comment>
<keyword evidence="1" id="KW-0812">Transmembrane</keyword>
<evidence type="ECO:0000256" key="1">
    <source>
        <dbReference type="SAM" id="Phobius"/>
    </source>
</evidence>
<dbReference type="Proteomes" id="UP000675781">
    <property type="component" value="Unassembled WGS sequence"/>
</dbReference>
<organism evidence="2 3">
    <name type="scientific">Actinospica durhamensis</name>
    <dbReference type="NCBI Taxonomy" id="1508375"/>
    <lineage>
        <taxon>Bacteria</taxon>
        <taxon>Bacillati</taxon>
        <taxon>Actinomycetota</taxon>
        <taxon>Actinomycetes</taxon>
        <taxon>Catenulisporales</taxon>
        <taxon>Actinospicaceae</taxon>
        <taxon>Actinospica</taxon>
    </lineage>
</organism>
<evidence type="ECO:0000313" key="2">
    <source>
        <dbReference type="EMBL" id="MBR7834325.1"/>
    </source>
</evidence>
<dbReference type="EMBL" id="JAGSOG010000055">
    <property type="protein sequence ID" value="MBR7834325.1"/>
    <property type="molecule type" value="Genomic_DNA"/>
</dbReference>
<feature type="transmembrane region" description="Helical" evidence="1">
    <location>
        <begin position="81"/>
        <end position="100"/>
    </location>
</feature>
<keyword evidence="1" id="KW-1133">Transmembrane helix</keyword>
<name>A0A941ENI2_9ACTN</name>
<gene>
    <name evidence="2" type="ORF">KDL01_13700</name>
</gene>
<reference evidence="2" key="1">
    <citation type="submission" date="2021-04" db="EMBL/GenBank/DDBJ databases">
        <title>Genome based classification of Actinospica acidithermotolerans sp. nov., an actinobacterium isolated from an Indonesian hot spring.</title>
        <authorList>
            <person name="Kusuma A.B."/>
            <person name="Putra K.E."/>
            <person name="Nafisah S."/>
            <person name="Loh J."/>
            <person name="Nouioui I."/>
            <person name="Goodfellow M."/>
        </authorList>
    </citation>
    <scope>NUCLEOTIDE SEQUENCE</scope>
    <source>
        <strain evidence="2">CSCA 57</strain>
    </source>
</reference>
<evidence type="ECO:0008006" key="4">
    <source>
        <dbReference type="Google" id="ProtNLM"/>
    </source>
</evidence>
<keyword evidence="1" id="KW-0472">Membrane</keyword>
<keyword evidence="3" id="KW-1185">Reference proteome</keyword>
<evidence type="ECO:0000313" key="3">
    <source>
        <dbReference type="Proteomes" id="UP000675781"/>
    </source>
</evidence>